<evidence type="ECO:0000256" key="3">
    <source>
        <dbReference type="ARBA" id="ARBA00012663"/>
    </source>
</evidence>
<comment type="catalytic activity">
    <reaction evidence="1">
        <text>Hydrolysis of terminal non-reducing N-acetyl-D-hexosamine residues in N-acetyl-beta-D-hexosaminides.</text>
        <dbReference type="EC" id="3.2.1.52"/>
    </reaction>
</comment>
<reference evidence="13" key="1">
    <citation type="submission" date="2017-11" db="EMBL/GenBank/DDBJ databases">
        <authorList>
            <person name="Chan K.G."/>
            <person name="Lee L.S."/>
        </authorList>
    </citation>
    <scope>NUCLEOTIDE SEQUENCE [LARGE SCALE GENOMIC DNA]</scope>
    <source>
        <strain evidence="13">DSM 100970</strain>
    </source>
</reference>
<feature type="domain" description="Glycoside hydrolase family 20 catalytic" evidence="10">
    <location>
        <begin position="339"/>
        <end position="730"/>
    </location>
</feature>
<dbReference type="Gene3D" id="3.20.20.80">
    <property type="entry name" value="Glycosidases"/>
    <property type="match status" value="1"/>
</dbReference>
<dbReference type="SUPFAM" id="SSF51445">
    <property type="entry name" value="(Trans)glycosidases"/>
    <property type="match status" value="1"/>
</dbReference>
<dbReference type="KEGG" id="nba:CUN60_12600"/>
<dbReference type="RefSeq" id="WP_102952378.1">
    <property type="nucleotide sequence ID" value="NZ_CP024847.1"/>
</dbReference>
<dbReference type="PRINTS" id="PR00738">
    <property type="entry name" value="GLHYDRLASE20"/>
</dbReference>
<feature type="active site" description="Proton donor" evidence="8">
    <location>
        <position position="546"/>
    </location>
</feature>
<dbReference type="OrthoDB" id="9763537at2"/>
<evidence type="ECO:0000313" key="13">
    <source>
        <dbReference type="Proteomes" id="UP000236655"/>
    </source>
</evidence>
<dbReference type="InterPro" id="IPR017853">
    <property type="entry name" value="GH"/>
</dbReference>
<proteinExistence type="inferred from homology"/>
<dbReference type="Gene3D" id="3.30.379.10">
    <property type="entry name" value="Chitobiase/beta-hexosaminidase domain 2-like"/>
    <property type="match status" value="1"/>
</dbReference>
<keyword evidence="4" id="KW-0378">Hydrolase</keyword>
<dbReference type="InterPro" id="IPR029018">
    <property type="entry name" value="Hex-like_dom2"/>
</dbReference>
<dbReference type="Pfam" id="PF00728">
    <property type="entry name" value="Glyco_hydro_20"/>
    <property type="match status" value="1"/>
</dbReference>
<dbReference type="Proteomes" id="UP000236655">
    <property type="component" value="Chromosome"/>
</dbReference>
<evidence type="ECO:0000256" key="9">
    <source>
        <dbReference type="SAM" id="SignalP"/>
    </source>
</evidence>
<evidence type="ECO:0000259" key="10">
    <source>
        <dbReference type="Pfam" id="PF00728"/>
    </source>
</evidence>
<dbReference type="GO" id="GO:0005975">
    <property type="term" value="P:carbohydrate metabolic process"/>
    <property type="evidence" value="ECO:0007669"/>
    <property type="project" value="InterPro"/>
</dbReference>
<evidence type="ECO:0000256" key="7">
    <source>
        <dbReference type="ARBA" id="ARBA00033000"/>
    </source>
</evidence>
<keyword evidence="5" id="KW-0326">Glycosidase</keyword>
<evidence type="ECO:0000256" key="8">
    <source>
        <dbReference type="PIRSR" id="PIRSR625705-1"/>
    </source>
</evidence>
<feature type="chain" id="PRO_5014402332" description="beta-N-acetylhexosaminidase" evidence="9">
    <location>
        <begin position="25"/>
        <end position="787"/>
    </location>
</feature>
<dbReference type="Pfam" id="PF02838">
    <property type="entry name" value="Glyco_hydro_20b"/>
    <property type="match status" value="1"/>
</dbReference>
<accession>A0A2I7N9I0</accession>
<evidence type="ECO:0000313" key="12">
    <source>
        <dbReference type="EMBL" id="AUR53092.1"/>
    </source>
</evidence>
<evidence type="ECO:0000256" key="4">
    <source>
        <dbReference type="ARBA" id="ARBA00022801"/>
    </source>
</evidence>
<keyword evidence="13" id="KW-1185">Reference proteome</keyword>
<name>A0A2I7N9I0_9NEIS</name>
<dbReference type="EMBL" id="CP024847">
    <property type="protein sequence ID" value="AUR53092.1"/>
    <property type="molecule type" value="Genomic_DNA"/>
</dbReference>
<dbReference type="PANTHER" id="PTHR22600">
    <property type="entry name" value="BETA-HEXOSAMINIDASE"/>
    <property type="match status" value="1"/>
</dbReference>
<dbReference type="EC" id="3.2.1.52" evidence="3"/>
<comment type="similarity">
    <text evidence="2">Belongs to the glycosyl hydrolase 20 family.</text>
</comment>
<dbReference type="SUPFAM" id="SSF55545">
    <property type="entry name" value="beta-N-acetylhexosaminidase-like domain"/>
    <property type="match status" value="1"/>
</dbReference>
<organism evidence="12 13">
    <name type="scientific">Aquella oligotrophica</name>
    <dbReference type="NCBI Taxonomy" id="2067065"/>
    <lineage>
        <taxon>Bacteria</taxon>
        <taxon>Pseudomonadati</taxon>
        <taxon>Pseudomonadota</taxon>
        <taxon>Betaproteobacteria</taxon>
        <taxon>Neisseriales</taxon>
        <taxon>Neisseriaceae</taxon>
        <taxon>Aquella</taxon>
    </lineage>
</organism>
<dbReference type="InterPro" id="IPR025705">
    <property type="entry name" value="Beta_hexosaminidase_sua/sub"/>
</dbReference>
<sequence>MKKIALTFAVLPLLISCSSGNSSSSNTTPLINISSVTVGKMAGDTQASQFSTVIKFTNGNNKLSNWQFGFYMPRSFDTVVTTQQSVNPDLLMQICIENSTSCANLKYQTTSSITSQDLSAGYTTVLAPEGSFILESGVNYVVNLLHNNQWNAGNYSAVPQNFFITSGSQVSNIPTTTTTYQLLDYDATAVNIQINQHINTIWANSNSFIESVNLIPSPVTYVAGTGSYTLQSGLAIHNELNTDNTVANFYRDDLAKDLGISATVDNQPNVTSGIVIKQLSDTTLIANNPEGYQIAIGNGVIYVYALNNTGVLYALQSLRQLWNQNSTLAAATITDYPRFKYRGVLLDTARHFFSVAEIKVLIDLALAHKINTLHMHFADDEGTRIGLAAYPSIKSVADVRGYPNSITALMFIQGNLDITNFNDLTYPQYNTTYTGTYSLNDLAELVSYANKRGITIIPEIDTPGHARSLIKAFPDELVDPNDKSDFISVQGYTDDVLPVCTYNSTTSVGPKFTTLFDNIFNQAATIFNNQSTLYAINNEISVGGDEVSSGAWTNDSSCSGQWANLSALGKSQLFFQMFAAKNPNLKISGWQQYIQTDETALGQNVVPAAQAGHVWIWNTSTGGIPQAKVLAESGYPVVLDYADETYFDLAYNPAITEPGFTWATGFSDTQAALMSAVSATQTVNQIAPAYQQNILGLEGTLWAENLATYEHMIYMALPKMAGLAEAGWSPATITDINNQVNWQSLSIRLGCGQTGFLAYLNKLFAVHYRGYPNGIALEVPSSSCPKN</sequence>
<dbReference type="PANTHER" id="PTHR22600:SF57">
    <property type="entry name" value="BETA-N-ACETYLHEXOSAMINIDASE"/>
    <property type="match status" value="1"/>
</dbReference>
<dbReference type="InterPro" id="IPR015882">
    <property type="entry name" value="HEX_bac_N"/>
</dbReference>
<dbReference type="GO" id="GO:0016020">
    <property type="term" value="C:membrane"/>
    <property type="evidence" value="ECO:0007669"/>
    <property type="project" value="TreeGrafter"/>
</dbReference>
<dbReference type="GO" id="GO:0030203">
    <property type="term" value="P:glycosaminoglycan metabolic process"/>
    <property type="evidence" value="ECO:0007669"/>
    <property type="project" value="TreeGrafter"/>
</dbReference>
<dbReference type="PROSITE" id="PS51257">
    <property type="entry name" value="PROKAR_LIPOPROTEIN"/>
    <property type="match status" value="1"/>
</dbReference>
<evidence type="ECO:0000256" key="6">
    <source>
        <dbReference type="ARBA" id="ARBA00030512"/>
    </source>
</evidence>
<evidence type="ECO:0000259" key="11">
    <source>
        <dbReference type="Pfam" id="PF02838"/>
    </source>
</evidence>
<gene>
    <name evidence="12" type="ORF">CUN60_12600</name>
</gene>
<dbReference type="InterPro" id="IPR015883">
    <property type="entry name" value="Glyco_hydro_20_cat"/>
</dbReference>
<evidence type="ECO:0000256" key="2">
    <source>
        <dbReference type="ARBA" id="ARBA00006285"/>
    </source>
</evidence>
<feature type="domain" description="Beta-hexosaminidase bacterial type N-terminal" evidence="11">
    <location>
        <begin position="213"/>
        <end position="336"/>
    </location>
</feature>
<protein>
    <recommendedName>
        <fullName evidence="3">beta-N-acetylhexosaminidase</fullName>
        <ecNumber evidence="3">3.2.1.52</ecNumber>
    </recommendedName>
    <alternativeName>
        <fullName evidence="6">Beta-N-acetylhexosaminidase</fullName>
    </alternativeName>
    <alternativeName>
        <fullName evidence="7">N-acetyl-beta-glucosaminidase</fullName>
    </alternativeName>
</protein>
<evidence type="ECO:0000256" key="5">
    <source>
        <dbReference type="ARBA" id="ARBA00023295"/>
    </source>
</evidence>
<feature type="signal peptide" evidence="9">
    <location>
        <begin position="1"/>
        <end position="24"/>
    </location>
</feature>
<evidence type="ECO:0000256" key="1">
    <source>
        <dbReference type="ARBA" id="ARBA00001231"/>
    </source>
</evidence>
<dbReference type="GO" id="GO:0004563">
    <property type="term" value="F:beta-N-acetylhexosaminidase activity"/>
    <property type="evidence" value="ECO:0007669"/>
    <property type="project" value="UniProtKB-EC"/>
</dbReference>
<keyword evidence="9" id="KW-0732">Signal</keyword>
<dbReference type="AlphaFoldDB" id="A0A2I7N9I0"/>